<feature type="transmembrane region" description="Helical" evidence="16">
    <location>
        <begin position="300"/>
        <end position="321"/>
    </location>
</feature>
<keyword evidence="7" id="KW-0256">Endoplasmic reticulum</keyword>
<keyword evidence="9" id="KW-0653">Protein transport</keyword>
<comment type="similarity">
    <text evidence="3">Belongs to the syntaxin family.</text>
</comment>
<evidence type="ECO:0000256" key="2">
    <source>
        <dbReference type="ARBA" id="ARBA00004389"/>
    </source>
</evidence>
<feature type="domain" description="SNARE-complex protein Syntaxin-18 N-terminal" evidence="17">
    <location>
        <begin position="1"/>
        <end position="86"/>
    </location>
</feature>
<dbReference type="EMBL" id="OV725083">
    <property type="protein sequence ID" value="CAH1407347.1"/>
    <property type="molecule type" value="Genomic_DNA"/>
</dbReference>
<evidence type="ECO:0000256" key="4">
    <source>
        <dbReference type="ARBA" id="ARBA00019409"/>
    </source>
</evidence>
<evidence type="ECO:0000256" key="6">
    <source>
        <dbReference type="ARBA" id="ARBA00022692"/>
    </source>
</evidence>
<dbReference type="PANTHER" id="PTHR15959:SF0">
    <property type="entry name" value="SYNTAXIN-18"/>
    <property type="match status" value="1"/>
</dbReference>
<dbReference type="Pfam" id="PF10496">
    <property type="entry name" value="Syntaxin-18_N"/>
    <property type="match status" value="1"/>
</dbReference>
<organism evidence="18 19">
    <name type="scientific">Nezara viridula</name>
    <name type="common">Southern green stink bug</name>
    <name type="synonym">Cimex viridulus</name>
    <dbReference type="NCBI Taxonomy" id="85310"/>
    <lineage>
        <taxon>Eukaryota</taxon>
        <taxon>Metazoa</taxon>
        <taxon>Ecdysozoa</taxon>
        <taxon>Arthropoda</taxon>
        <taxon>Hexapoda</taxon>
        <taxon>Insecta</taxon>
        <taxon>Pterygota</taxon>
        <taxon>Neoptera</taxon>
        <taxon>Paraneoptera</taxon>
        <taxon>Hemiptera</taxon>
        <taxon>Heteroptera</taxon>
        <taxon>Panheteroptera</taxon>
        <taxon>Pentatomomorpha</taxon>
        <taxon>Pentatomoidea</taxon>
        <taxon>Pentatomidae</taxon>
        <taxon>Pentatominae</taxon>
        <taxon>Nezara</taxon>
    </lineage>
</organism>
<evidence type="ECO:0000256" key="9">
    <source>
        <dbReference type="ARBA" id="ARBA00022927"/>
    </source>
</evidence>
<dbReference type="GO" id="GO:0015031">
    <property type="term" value="P:protein transport"/>
    <property type="evidence" value="ECO:0007669"/>
    <property type="project" value="UniProtKB-KW"/>
</dbReference>
<evidence type="ECO:0000256" key="10">
    <source>
        <dbReference type="ARBA" id="ARBA00022989"/>
    </source>
</evidence>
<evidence type="ECO:0000256" key="3">
    <source>
        <dbReference type="ARBA" id="ARBA00009063"/>
    </source>
</evidence>
<evidence type="ECO:0000256" key="16">
    <source>
        <dbReference type="SAM" id="Phobius"/>
    </source>
</evidence>
<dbReference type="PANTHER" id="PTHR15959">
    <property type="entry name" value="SYNTAXIN-18"/>
    <property type="match status" value="1"/>
</dbReference>
<evidence type="ECO:0000256" key="1">
    <source>
        <dbReference type="ARBA" id="ARBA00003746"/>
    </source>
</evidence>
<keyword evidence="19" id="KW-1185">Reference proteome</keyword>
<evidence type="ECO:0000313" key="19">
    <source>
        <dbReference type="Proteomes" id="UP001152798"/>
    </source>
</evidence>
<evidence type="ECO:0000256" key="5">
    <source>
        <dbReference type="ARBA" id="ARBA00022448"/>
    </source>
</evidence>
<keyword evidence="12 16" id="KW-0472">Membrane</keyword>
<keyword evidence="5" id="KW-0813">Transport</keyword>
<evidence type="ECO:0000256" key="8">
    <source>
        <dbReference type="ARBA" id="ARBA00022892"/>
    </source>
</evidence>
<dbReference type="AlphaFoldDB" id="A0A9P0HTC1"/>
<evidence type="ECO:0000256" key="15">
    <source>
        <dbReference type="SAM" id="MobiDB-lite"/>
    </source>
</evidence>
<evidence type="ECO:0000313" key="18">
    <source>
        <dbReference type="EMBL" id="CAH1407347.1"/>
    </source>
</evidence>
<evidence type="ECO:0000256" key="12">
    <source>
        <dbReference type="ARBA" id="ARBA00023136"/>
    </source>
</evidence>
<keyword evidence="6 16" id="KW-0812">Transmembrane</keyword>
<feature type="region of interest" description="Disordered" evidence="15">
    <location>
        <begin position="170"/>
        <end position="194"/>
    </location>
</feature>
<dbReference type="FunFam" id="1.20.5.110:FF:000015">
    <property type="entry name" value="Syntaxin-18, putative"/>
    <property type="match status" value="1"/>
</dbReference>
<keyword evidence="11 14" id="KW-0175">Coiled coil</keyword>
<dbReference type="Proteomes" id="UP001152798">
    <property type="component" value="Chromosome 7"/>
</dbReference>
<name>A0A9P0HTC1_NEZVI</name>
<comment type="function">
    <text evidence="1">Syntaxin that may be involved in targeting and fusion of Golgi-derived retrograde transport vesicles with the ER.</text>
</comment>
<comment type="subcellular location">
    <subcellularLocation>
        <location evidence="13">Endomembrane system</location>
        <topology evidence="13">Single-pass type IV membrane protein</topology>
    </subcellularLocation>
    <subcellularLocation>
        <location evidence="2">Endoplasmic reticulum membrane</location>
        <topology evidence="2">Single-pass membrane protein</topology>
    </subcellularLocation>
</comment>
<reference evidence="18" key="1">
    <citation type="submission" date="2022-01" db="EMBL/GenBank/DDBJ databases">
        <authorList>
            <person name="King R."/>
        </authorList>
    </citation>
    <scope>NUCLEOTIDE SEQUENCE</scope>
</reference>
<evidence type="ECO:0000256" key="14">
    <source>
        <dbReference type="SAM" id="Coils"/>
    </source>
</evidence>
<dbReference type="GO" id="GO:0005789">
    <property type="term" value="C:endoplasmic reticulum membrane"/>
    <property type="evidence" value="ECO:0007669"/>
    <property type="project" value="UniProtKB-SubCell"/>
</dbReference>
<dbReference type="GO" id="GO:0031201">
    <property type="term" value="C:SNARE complex"/>
    <property type="evidence" value="ECO:0007669"/>
    <property type="project" value="TreeGrafter"/>
</dbReference>
<feature type="compositionally biased region" description="Polar residues" evidence="15">
    <location>
        <begin position="170"/>
        <end position="185"/>
    </location>
</feature>
<dbReference type="OrthoDB" id="342981at2759"/>
<dbReference type="Gene3D" id="1.20.5.110">
    <property type="match status" value="1"/>
</dbReference>
<proteinExistence type="inferred from homology"/>
<sequence>MDLTPLFRCSVKEKRKQIKAIGGSVKDNDLFHKSKEKCPCITKFKDLVEQISKLRDFLLDKRKSYMNLSPVNFINNDDMTEFDRDRVDNQAQHIIKACTQLISSYKKETYNFEEENQEIENRRAILDLIESYLKAVCKIYTEQKAIRVKLTVELQKMSKLTQGNLDFKETNSLAETKQQDSSKSQPEIEEKKVNDSERLRYSTFASVNETEENNLSGEELQMFEMENEQLYNELNSLNDEVKDIQSKVIKIAELQEVFTEKVMEQSDEIERISTTLVGTTENLKDANVQIRQAIQSNASLRIYLLFFLLVMSFSLLFLDWYND</sequence>
<protein>
    <recommendedName>
        <fullName evidence="4">Syntaxin-18</fullName>
    </recommendedName>
</protein>
<evidence type="ECO:0000259" key="17">
    <source>
        <dbReference type="Pfam" id="PF10496"/>
    </source>
</evidence>
<dbReference type="InterPro" id="IPR019529">
    <property type="entry name" value="Syntaxin-18_N"/>
</dbReference>
<evidence type="ECO:0000256" key="11">
    <source>
        <dbReference type="ARBA" id="ARBA00023054"/>
    </source>
</evidence>
<keyword evidence="8" id="KW-0931">ER-Golgi transport</keyword>
<feature type="coiled-coil region" evidence="14">
    <location>
        <begin position="208"/>
        <end position="247"/>
    </location>
</feature>
<accession>A0A9P0HTC1</accession>
<dbReference type="GO" id="GO:0006890">
    <property type="term" value="P:retrograde vesicle-mediated transport, Golgi to endoplasmic reticulum"/>
    <property type="evidence" value="ECO:0007669"/>
    <property type="project" value="TreeGrafter"/>
</dbReference>
<evidence type="ECO:0000256" key="7">
    <source>
        <dbReference type="ARBA" id="ARBA00022824"/>
    </source>
</evidence>
<gene>
    <name evidence="18" type="ORF">NEZAVI_LOCUS15076</name>
</gene>
<evidence type="ECO:0000256" key="13">
    <source>
        <dbReference type="ARBA" id="ARBA00046280"/>
    </source>
</evidence>
<dbReference type="SUPFAM" id="SSF58038">
    <property type="entry name" value="SNARE fusion complex"/>
    <property type="match status" value="1"/>
</dbReference>
<keyword evidence="10 16" id="KW-1133">Transmembrane helix</keyword>